<reference evidence="10 11" key="1">
    <citation type="journal article" date="2010" name="DNA Res.">
        <title>Bacterial lifestyle in a deep-sea hydrothermal vent chimney revealed by the genome sequence of the thermophilic bacterium Deferribacter desulfuricans SSM1.</title>
        <authorList>
            <person name="Takaki Y."/>
            <person name="Shimamura S."/>
            <person name="Nakagawa S."/>
            <person name="Fukuhara Y."/>
            <person name="Horikawa H."/>
            <person name="Ankai A."/>
            <person name="Harada T."/>
            <person name="Hosoyama A."/>
            <person name="Oguchi A."/>
            <person name="Fukui S."/>
            <person name="Fujita N."/>
            <person name="Takami H."/>
            <person name="Takai K."/>
        </authorList>
    </citation>
    <scope>NUCLEOTIDE SEQUENCE [LARGE SCALE GENOMIC DNA]</scope>
    <source>
        <strain evidence="11">DSM 14783 / JCM 11476 / NBRC 101012 / SSM1</strain>
    </source>
</reference>
<dbReference type="Gene3D" id="3.90.950.10">
    <property type="match status" value="1"/>
</dbReference>
<dbReference type="PANTHER" id="PTHR43213">
    <property type="entry name" value="BIFUNCTIONAL DTTP/UTP PYROPHOSPHATASE/METHYLTRANSFERASE PROTEIN-RELATED"/>
    <property type="match status" value="1"/>
</dbReference>
<dbReference type="OrthoDB" id="9807767at2"/>
<dbReference type="Proteomes" id="UP000001520">
    <property type="component" value="Chromosome"/>
</dbReference>
<evidence type="ECO:0000256" key="1">
    <source>
        <dbReference type="ARBA" id="ARBA00001968"/>
    </source>
</evidence>
<comment type="function">
    <text evidence="7">Nucleoside triphosphate pyrophosphatase that hydrolyzes 7-methyl-GTP (m(7)GTP). May have a dual role in cell division arrest and in preventing the incorporation of modified nucleotides into cellular nucleic acids.</text>
</comment>
<dbReference type="GO" id="GO:0009117">
    <property type="term" value="P:nucleotide metabolic process"/>
    <property type="evidence" value="ECO:0007669"/>
    <property type="project" value="UniProtKB-KW"/>
</dbReference>
<dbReference type="FunFam" id="3.90.950.10:FF:000005">
    <property type="entry name" value="7-methyl-GTP pyrophosphatase"/>
    <property type="match status" value="1"/>
</dbReference>
<comment type="catalytic activity">
    <reaction evidence="9">
        <text>UTP + H2O = UMP + diphosphate + H(+)</text>
        <dbReference type="Rhea" id="RHEA:29395"/>
        <dbReference type="ChEBI" id="CHEBI:15377"/>
        <dbReference type="ChEBI" id="CHEBI:15378"/>
        <dbReference type="ChEBI" id="CHEBI:33019"/>
        <dbReference type="ChEBI" id="CHEBI:46398"/>
        <dbReference type="ChEBI" id="CHEBI:57865"/>
        <dbReference type="EC" id="3.6.1.9"/>
    </reaction>
</comment>
<evidence type="ECO:0000256" key="5">
    <source>
        <dbReference type="ARBA" id="ARBA00023080"/>
    </source>
</evidence>
<dbReference type="HOGENOM" id="CLU_040416_0_0_0"/>
<evidence type="ECO:0000256" key="8">
    <source>
        <dbReference type="ARBA" id="ARBA00060749"/>
    </source>
</evidence>
<dbReference type="PANTHER" id="PTHR43213:SF5">
    <property type="entry name" value="BIFUNCTIONAL DTTP_UTP PYROPHOSPHATASE_METHYLTRANSFERASE PROTEIN-RELATED"/>
    <property type="match status" value="1"/>
</dbReference>
<gene>
    <name evidence="10" type="ordered locus">DEFDS_0643</name>
</gene>
<evidence type="ECO:0000256" key="6">
    <source>
        <dbReference type="ARBA" id="ARBA00050213"/>
    </source>
</evidence>
<name>D3PC00_DEFDS</name>
<dbReference type="SUPFAM" id="SSF52972">
    <property type="entry name" value="ITPase-like"/>
    <property type="match status" value="1"/>
</dbReference>
<dbReference type="EC" id="3.6.1.9" evidence="9"/>
<feature type="active site" description="Proton acceptor" evidence="9">
    <location>
        <position position="70"/>
    </location>
</feature>
<keyword evidence="4 9" id="KW-0378">Hydrolase</keyword>
<keyword evidence="11" id="KW-1185">Reference proteome</keyword>
<dbReference type="HAMAP" id="MF_00528">
    <property type="entry name" value="Maf"/>
    <property type="match status" value="1"/>
</dbReference>
<evidence type="ECO:0000256" key="3">
    <source>
        <dbReference type="ARBA" id="ARBA00022490"/>
    </source>
</evidence>
<comment type="caution">
    <text evidence="9">Lacks conserved residue(s) required for the propagation of feature annotation.</text>
</comment>
<keyword evidence="5 9" id="KW-0546">Nucleotide metabolism</keyword>
<dbReference type="EMBL" id="AP011529">
    <property type="protein sequence ID" value="BAI80123.1"/>
    <property type="molecule type" value="Genomic_DNA"/>
</dbReference>
<evidence type="ECO:0000313" key="11">
    <source>
        <dbReference type="Proteomes" id="UP000001520"/>
    </source>
</evidence>
<evidence type="ECO:0000256" key="4">
    <source>
        <dbReference type="ARBA" id="ARBA00022801"/>
    </source>
</evidence>
<proteinExistence type="inferred from homology"/>
<dbReference type="InterPro" id="IPR003697">
    <property type="entry name" value="Maf-like"/>
</dbReference>
<feature type="site" description="Important for substrate specificity" evidence="9">
    <location>
        <position position="13"/>
    </location>
</feature>
<dbReference type="STRING" id="639282.DEFDS_0643"/>
<comment type="catalytic activity">
    <reaction evidence="9">
        <text>dTTP + H2O = dTMP + diphosphate + H(+)</text>
        <dbReference type="Rhea" id="RHEA:28534"/>
        <dbReference type="ChEBI" id="CHEBI:15377"/>
        <dbReference type="ChEBI" id="CHEBI:15378"/>
        <dbReference type="ChEBI" id="CHEBI:33019"/>
        <dbReference type="ChEBI" id="CHEBI:37568"/>
        <dbReference type="ChEBI" id="CHEBI:63528"/>
        <dbReference type="EC" id="3.6.1.9"/>
    </reaction>
</comment>
<dbReference type="Pfam" id="PF02545">
    <property type="entry name" value="Maf"/>
    <property type="match status" value="1"/>
</dbReference>
<dbReference type="GO" id="GO:0036221">
    <property type="term" value="F:UTP diphosphatase activity"/>
    <property type="evidence" value="ECO:0007669"/>
    <property type="project" value="RHEA"/>
</dbReference>
<comment type="cofactor">
    <cofactor evidence="1 9">
        <name>a divalent metal cation</name>
        <dbReference type="ChEBI" id="CHEBI:60240"/>
    </cofactor>
</comment>
<feature type="site" description="Important for substrate specificity" evidence="9">
    <location>
        <position position="71"/>
    </location>
</feature>
<comment type="similarity">
    <text evidence="8">Belongs to the Maf family. YceF subfamily.</text>
</comment>
<dbReference type="KEGG" id="ddf:DEFDS_0643"/>
<comment type="similarity">
    <text evidence="9">Belongs to the Maf family. YhdE subfamily.</text>
</comment>
<keyword evidence="3 9" id="KW-0963">Cytoplasm</keyword>
<dbReference type="PIRSF" id="PIRSF006305">
    <property type="entry name" value="Maf"/>
    <property type="match status" value="1"/>
</dbReference>
<dbReference type="CDD" id="cd00555">
    <property type="entry name" value="Maf"/>
    <property type="match status" value="1"/>
</dbReference>
<dbReference type="GO" id="GO:0036218">
    <property type="term" value="F:dTTP diphosphatase activity"/>
    <property type="evidence" value="ECO:0007669"/>
    <property type="project" value="RHEA"/>
</dbReference>
<comment type="catalytic activity">
    <reaction evidence="6">
        <text>N(7)-methyl-GTP + H2O = N(7)-methyl-GMP + diphosphate + H(+)</text>
        <dbReference type="Rhea" id="RHEA:58744"/>
        <dbReference type="ChEBI" id="CHEBI:15377"/>
        <dbReference type="ChEBI" id="CHEBI:15378"/>
        <dbReference type="ChEBI" id="CHEBI:33019"/>
        <dbReference type="ChEBI" id="CHEBI:58285"/>
        <dbReference type="ChEBI" id="CHEBI:87133"/>
    </reaction>
</comment>
<evidence type="ECO:0000256" key="7">
    <source>
        <dbReference type="ARBA" id="ARBA00053369"/>
    </source>
</evidence>
<organism evidence="10 11">
    <name type="scientific">Deferribacter desulfuricans (strain DSM 14783 / JCM 11476 / NBRC 101012 / SSM1)</name>
    <dbReference type="NCBI Taxonomy" id="639282"/>
    <lineage>
        <taxon>Bacteria</taxon>
        <taxon>Pseudomonadati</taxon>
        <taxon>Deferribacterota</taxon>
        <taxon>Deferribacteres</taxon>
        <taxon>Deferribacterales</taxon>
        <taxon>Deferribacteraceae</taxon>
        <taxon>Deferribacter</taxon>
    </lineage>
</organism>
<protein>
    <recommendedName>
        <fullName evidence="9">dTTP/UTP pyrophosphatase</fullName>
        <shortName evidence="9">dTTPase/UTPase</shortName>
        <ecNumber evidence="9">3.6.1.9</ecNumber>
    </recommendedName>
    <alternativeName>
        <fullName evidence="9">Nucleoside triphosphate pyrophosphatase</fullName>
    </alternativeName>
    <alternativeName>
        <fullName evidence="9">Nucleotide pyrophosphatase</fullName>
        <shortName evidence="9">Nucleotide PPase</shortName>
    </alternativeName>
</protein>
<evidence type="ECO:0000256" key="9">
    <source>
        <dbReference type="HAMAP-Rule" id="MF_00528"/>
    </source>
</evidence>
<dbReference type="AlphaFoldDB" id="D3PC00"/>
<feature type="site" description="Important for substrate specificity" evidence="9">
    <location>
        <position position="155"/>
    </location>
</feature>
<accession>D3PC00</accession>
<comment type="subcellular location">
    <subcellularLocation>
        <location evidence="2 9">Cytoplasm</location>
    </subcellularLocation>
</comment>
<dbReference type="GO" id="GO:0005737">
    <property type="term" value="C:cytoplasm"/>
    <property type="evidence" value="ECO:0007669"/>
    <property type="project" value="UniProtKB-SubCell"/>
</dbReference>
<dbReference type="InterPro" id="IPR029001">
    <property type="entry name" value="ITPase-like_fam"/>
</dbReference>
<evidence type="ECO:0000313" key="10">
    <source>
        <dbReference type="EMBL" id="BAI80123.1"/>
    </source>
</evidence>
<dbReference type="NCBIfam" id="TIGR00172">
    <property type="entry name" value="maf"/>
    <property type="match status" value="1"/>
</dbReference>
<dbReference type="eggNOG" id="COG0424">
    <property type="taxonomic scope" value="Bacteria"/>
</dbReference>
<sequence>MYQKLILASGSPRRRALLSRLGINFQYVTSSISEDFNENNDYTEEVIRLATMKAYDVARIYDEAFIIGADTIVICENKVLGKPITYEKAFEMLKFLSGKTHEVITGVAVINKNKKFIKQFYDKTEVTFKNLSDELIKWYIENDEPYDKAGAYGIQGMGCLLVEKINGSYENVVGLPVSKLFEVFKEIGISPYRGL</sequence>
<comment type="function">
    <text evidence="9">Nucleoside triphosphate pyrophosphatase that hydrolyzes dTTP and UTP. May have a dual role in cell division arrest and in preventing the incorporation of modified nucleotides into cellular nucleic acids.</text>
</comment>
<evidence type="ECO:0000256" key="2">
    <source>
        <dbReference type="ARBA" id="ARBA00004496"/>
    </source>
</evidence>
<dbReference type="RefSeq" id="WP_013007371.1">
    <property type="nucleotide sequence ID" value="NC_013939.1"/>
</dbReference>